<dbReference type="eggNOG" id="COG5342">
    <property type="taxonomic scope" value="Bacteria"/>
</dbReference>
<reference evidence="2 3" key="1">
    <citation type="submission" date="2006-08" db="EMBL/GenBank/DDBJ databases">
        <title>Complete sequence of Maricaulis maris MCS10.</title>
        <authorList>
            <consortium name="US DOE Joint Genome Institute"/>
            <person name="Copeland A."/>
            <person name="Lucas S."/>
            <person name="Lapidus A."/>
            <person name="Barry K."/>
            <person name="Detter J.C."/>
            <person name="Glavina del Rio T."/>
            <person name="Hammon N."/>
            <person name="Israni S."/>
            <person name="Dalin E."/>
            <person name="Tice H."/>
            <person name="Pitluck S."/>
            <person name="Saunders E."/>
            <person name="Brettin T."/>
            <person name="Bruce D."/>
            <person name="Han C."/>
            <person name="Tapia R."/>
            <person name="Gilna P."/>
            <person name="Schmutz J."/>
            <person name="Larimer F."/>
            <person name="Land M."/>
            <person name="Hauser L."/>
            <person name="Kyrpides N."/>
            <person name="Mikhailova N."/>
            <person name="Viollier P."/>
            <person name="Stephens C."/>
            <person name="Richardson P."/>
        </authorList>
    </citation>
    <scope>NUCLEOTIDE SEQUENCE [LARGE SCALE GENOMIC DNA]</scope>
    <source>
        <strain evidence="2 3">MCS10</strain>
    </source>
</reference>
<sequence precursor="true">MRMTAVRFRLACLALLTSTGLCLAATPAALAQDDPQFRGEYSDWRVFTRNTDAGMSCYALSRPTDSTPRAHEHGSVYFLVASWQSGAVEEQPSLLVGYDLRPTSPPQVRVGSDRFDMFADGQEGFLDDLDEEDDLIRAMRRGSVMRVTATTLDGVATAYEFSLSGVTAALERAETLCN</sequence>
<keyword evidence="3" id="KW-1185">Reference proteome</keyword>
<keyword evidence="1" id="KW-0732">Signal</keyword>
<dbReference type="InterPro" id="IPR038696">
    <property type="entry name" value="IalB_sf"/>
</dbReference>
<evidence type="ECO:0008006" key="4">
    <source>
        <dbReference type="Google" id="ProtNLM"/>
    </source>
</evidence>
<name>Q0ATR4_MARMM</name>
<dbReference type="InterPro" id="IPR010642">
    <property type="entry name" value="Invasion_prot_B"/>
</dbReference>
<dbReference type="KEGG" id="mmr:Mmar10_0027"/>
<organism evidence="2 3">
    <name type="scientific">Maricaulis maris (strain MCS10)</name>
    <name type="common">Caulobacter maris</name>
    <dbReference type="NCBI Taxonomy" id="394221"/>
    <lineage>
        <taxon>Bacteria</taxon>
        <taxon>Pseudomonadati</taxon>
        <taxon>Pseudomonadota</taxon>
        <taxon>Alphaproteobacteria</taxon>
        <taxon>Maricaulales</taxon>
        <taxon>Maricaulaceae</taxon>
        <taxon>Maricaulis</taxon>
    </lineage>
</organism>
<evidence type="ECO:0000313" key="3">
    <source>
        <dbReference type="Proteomes" id="UP000001964"/>
    </source>
</evidence>
<evidence type="ECO:0000313" key="2">
    <source>
        <dbReference type="EMBL" id="ABI64323.1"/>
    </source>
</evidence>
<gene>
    <name evidence="2" type="ordered locus">Mmar10_0027</name>
</gene>
<protein>
    <recommendedName>
        <fullName evidence="4">Invasion associated locus B family protein</fullName>
    </recommendedName>
</protein>
<dbReference type="EMBL" id="CP000449">
    <property type="protein sequence ID" value="ABI64323.1"/>
    <property type="molecule type" value="Genomic_DNA"/>
</dbReference>
<dbReference type="Gene3D" id="2.60.40.1880">
    <property type="entry name" value="Invasion associated locus B (IalB) protein"/>
    <property type="match status" value="1"/>
</dbReference>
<feature type="chain" id="PRO_5004168514" description="Invasion associated locus B family protein" evidence="1">
    <location>
        <begin position="25"/>
        <end position="178"/>
    </location>
</feature>
<dbReference type="HOGENOM" id="CLU_100562_2_0_5"/>
<dbReference type="AlphaFoldDB" id="Q0ATR4"/>
<dbReference type="Pfam" id="PF06776">
    <property type="entry name" value="IalB"/>
    <property type="match status" value="1"/>
</dbReference>
<accession>Q0ATR4</accession>
<feature type="signal peptide" evidence="1">
    <location>
        <begin position="1"/>
        <end position="24"/>
    </location>
</feature>
<evidence type="ECO:0000256" key="1">
    <source>
        <dbReference type="SAM" id="SignalP"/>
    </source>
</evidence>
<dbReference type="Proteomes" id="UP000001964">
    <property type="component" value="Chromosome"/>
</dbReference>
<proteinExistence type="predicted"/>
<dbReference type="STRING" id="394221.Mmar10_0027"/>